<keyword evidence="2 4" id="KW-0238">DNA-binding</keyword>
<organism evidence="6 7">
    <name type="scientific">Egicoccus halophilus</name>
    <dbReference type="NCBI Taxonomy" id="1670830"/>
    <lineage>
        <taxon>Bacteria</taxon>
        <taxon>Bacillati</taxon>
        <taxon>Actinomycetota</taxon>
        <taxon>Nitriliruptoria</taxon>
        <taxon>Egicoccales</taxon>
        <taxon>Egicoccaceae</taxon>
        <taxon>Egicoccus</taxon>
    </lineage>
</organism>
<evidence type="ECO:0000313" key="7">
    <source>
        <dbReference type="Proteomes" id="UP000650511"/>
    </source>
</evidence>
<dbReference type="GO" id="GO:0003700">
    <property type="term" value="F:DNA-binding transcription factor activity"/>
    <property type="evidence" value="ECO:0007669"/>
    <property type="project" value="TreeGrafter"/>
</dbReference>
<dbReference type="RefSeq" id="WP_165404116.1">
    <property type="nucleotide sequence ID" value="NZ_BMHA01000006.1"/>
</dbReference>
<comment type="caution">
    <text evidence="6">The sequence shown here is derived from an EMBL/GenBank/DDBJ whole genome shotgun (WGS) entry which is preliminary data.</text>
</comment>
<keyword evidence="7" id="KW-1185">Reference proteome</keyword>
<dbReference type="PANTHER" id="PTHR30055">
    <property type="entry name" value="HTH-TYPE TRANSCRIPTIONAL REGULATOR RUTR"/>
    <property type="match status" value="1"/>
</dbReference>
<dbReference type="FunFam" id="1.10.10.60:FF:000141">
    <property type="entry name" value="TetR family transcriptional regulator"/>
    <property type="match status" value="1"/>
</dbReference>
<reference evidence="6" key="2">
    <citation type="submission" date="2020-09" db="EMBL/GenBank/DDBJ databases">
        <authorList>
            <person name="Sun Q."/>
            <person name="Zhou Y."/>
        </authorList>
    </citation>
    <scope>NUCLEOTIDE SEQUENCE</scope>
    <source>
        <strain evidence="6">CGMCC 1.14988</strain>
    </source>
</reference>
<accession>A0A8J3EXR4</accession>
<protein>
    <submittedName>
        <fullName evidence="6">TetR family transcriptional regulator</fullName>
    </submittedName>
</protein>
<dbReference type="GO" id="GO:0045892">
    <property type="term" value="P:negative regulation of DNA-templated transcription"/>
    <property type="evidence" value="ECO:0007669"/>
    <property type="project" value="UniProtKB-ARBA"/>
</dbReference>
<dbReference type="InterPro" id="IPR036271">
    <property type="entry name" value="Tet_transcr_reg_TetR-rel_C_sf"/>
</dbReference>
<dbReference type="SUPFAM" id="SSF46689">
    <property type="entry name" value="Homeodomain-like"/>
    <property type="match status" value="1"/>
</dbReference>
<dbReference type="GO" id="GO:0000976">
    <property type="term" value="F:transcription cis-regulatory region binding"/>
    <property type="evidence" value="ECO:0007669"/>
    <property type="project" value="TreeGrafter"/>
</dbReference>
<dbReference type="InterPro" id="IPR050109">
    <property type="entry name" value="HTH-type_TetR-like_transc_reg"/>
</dbReference>
<gene>
    <name evidence="6" type="ORF">GCM10011354_18320</name>
</gene>
<dbReference type="PROSITE" id="PS50977">
    <property type="entry name" value="HTH_TETR_2"/>
    <property type="match status" value="1"/>
</dbReference>
<dbReference type="InterPro" id="IPR001647">
    <property type="entry name" value="HTH_TetR"/>
</dbReference>
<evidence type="ECO:0000256" key="1">
    <source>
        <dbReference type="ARBA" id="ARBA00023015"/>
    </source>
</evidence>
<feature type="domain" description="HTH tetR-type" evidence="5">
    <location>
        <begin position="14"/>
        <end position="74"/>
    </location>
</feature>
<dbReference type="SUPFAM" id="SSF48498">
    <property type="entry name" value="Tetracyclin repressor-like, C-terminal domain"/>
    <property type="match status" value="1"/>
</dbReference>
<keyword evidence="3" id="KW-0804">Transcription</keyword>
<dbReference type="Gene3D" id="1.10.357.10">
    <property type="entry name" value="Tetracycline Repressor, domain 2"/>
    <property type="match status" value="1"/>
</dbReference>
<dbReference type="InterPro" id="IPR009057">
    <property type="entry name" value="Homeodomain-like_sf"/>
</dbReference>
<keyword evidence="1" id="KW-0805">Transcription regulation</keyword>
<dbReference type="PANTHER" id="PTHR30055:SF241">
    <property type="entry name" value="TRANSCRIPTIONAL REGULATORY PROTEIN"/>
    <property type="match status" value="1"/>
</dbReference>
<evidence type="ECO:0000313" key="6">
    <source>
        <dbReference type="EMBL" id="GGI06284.1"/>
    </source>
</evidence>
<evidence type="ECO:0000256" key="3">
    <source>
        <dbReference type="ARBA" id="ARBA00023163"/>
    </source>
</evidence>
<evidence type="ECO:0000256" key="2">
    <source>
        <dbReference type="ARBA" id="ARBA00023125"/>
    </source>
</evidence>
<dbReference type="EMBL" id="BMHA01000006">
    <property type="protein sequence ID" value="GGI06284.1"/>
    <property type="molecule type" value="Genomic_DNA"/>
</dbReference>
<sequence>MTTTRPSRREEQRAHTRDELLDAAARVFAERGYHAASVDLVAEAAGYTKGAVYSNFASKEELFLELLDRRIETAIASTEQLLFERPADERDGLFDGEQPEVEVADREWFLLETEFLLYAARNEQVRERVAERQRRILASVSELMRRHLDELGVEEDRLPAQEYARVLLAVSSGMLRASLAQPELAAMVGEMMTTVGRAMVHQATQAPAS</sequence>
<evidence type="ECO:0000256" key="4">
    <source>
        <dbReference type="PROSITE-ProRule" id="PRU00335"/>
    </source>
</evidence>
<dbReference type="Proteomes" id="UP000650511">
    <property type="component" value="Unassembled WGS sequence"/>
</dbReference>
<reference evidence="6" key="1">
    <citation type="journal article" date="2014" name="Int. J. Syst. Evol. Microbiol.">
        <title>Complete genome sequence of Corynebacterium casei LMG S-19264T (=DSM 44701T), isolated from a smear-ripened cheese.</title>
        <authorList>
            <consortium name="US DOE Joint Genome Institute (JGI-PGF)"/>
            <person name="Walter F."/>
            <person name="Albersmeier A."/>
            <person name="Kalinowski J."/>
            <person name="Ruckert C."/>
        </authorList>
    </citation>
    <scope>NUCLEOTIDE SEQUENCE</scope>
    <source>
        <strain evidence="6">CGMCC 1.14988</strain>
    </source>
</reference>
<dbReference type="Pfam" id="PF00440">
    <property type="entry name" value="TetR_N"/>
    <property type="match status" value="1"/>
</dbReference>
<feature type="DNA-binding region" description="H-T-H motif" evidence="4">
    <location>
        <begin position="37"/>
        <end position="56"/>
    </location>
</feature>
<dbReference type="AlphaFoldDB" id="A0A8J3EXR4"/>
<dbReference type="PRINTS" id="PR00455">
    <property type="entry name" value="HTHTETR"/>
</dbReference>
<proteinExistence type="predicted"/>
<name>A0A8J3EXR4_9ACTN</name>
<evidence type="ECO:0000259" key="5">
    <source>
        <dbReference type="PROSITE" id="PS50977"/>
    </source>
</evidence>